<comment type="caution">
    <text evidence="1">The sequence shown here is derived from an EMBL/GenBank/DDBJ whole genome shotgun (WGS) entry which is preliminary data.</text>
</comment>
<proteinExistence type="predicted"/>
<evidence type="ECO:0000313" key="1">
    <source>
        <dbReference type="EMBL" id="GMA85816.1"/>
    </source>
</evidence>
<dbReference type="EMBL" id="BSUZ01000001">
    <property type="protein sequence ID" value="GMA85816.1"/>
    <property type="molecule type" value="Genomic_DNA"/>
</dbReference>
<name>A0ABQ6JE04_9ACTN</name>
<sequence length="53" mass="5413">MALTAFPLAFAGRATGVGLVAEDRSDAASAQVLDLPPAVLPARTSRQPLLLVP</sequence>
<accession>A0ABQ6JE04</accession>
<protein>
    <submittedName>
        <fullName evidence="1">Uncharacterized protein</fullName>
    </submittedName>
</protein>
<reference evidence="2" key="1">
    <citation type="journal article" date="2019" name="Int. J. Syst. Evol. Microbiol.">
        <title>The Global Catalogue of Microorganisms (GCM) 10K type strain sequencing project: providing services to taxonomists for standard genome sequencing and annotation.</title>
        <authorList>
            <consortium name="The Broad Institute Genomics Platform"/>
            <consortium name="The Broad Institute Genome Sequencing Center for Infectious Disease"/>
            <person name="Wu L."/>
            <person name="Ma J."/>
        </authorList>
    </citation>
    <scope>NUCLEOTIDE SEQUENCE [LARGE SCALE GENOMIC DNA]</scope>
    <source>
        <strain evidence="2">NBRC 108730</strain>
    </source>
</reference>
<gene>
    <name evidence="1" type="ORF">GCM10025868_10660</name>
</gene>
<organism evidence="1 2">
    <name type="scientific">Angustibacter aerolatus</name>
    <dbReference type="NCBI Taxonomy" id="1162965"/>
    <lineage>
        <taxon>Bacteria</taxon>
        <taxon>Bacillati</taxon>
        <taxon>Actinomycetota</taxon>
        <taxon>Actinomycetes</taxon>
        <taxon>Kineosporiales</taxon>
        <taxon>Kineosporiaceae</taxon>
    </lineage>
</organism>
<dbReference type="Proteomes" id="UP001157017">
    <property type="component" value="Unassembled WGS sequence"/>
</dbReference>
<evidence type="ECO:0000313" key="2">
    <source>
        <dbReference type="Proteomes" id="UP001157017"/>
    </source>
</evidence>
<keyword evidence="2" id="KW-1185">Reference proteome</keyword>